<proteinExistence type="predicted"/>
<name>A0A350P3Q3_9ALTE</name>
<gene>
    <name evidence="2" type="ORF">DCW74_09340</name>
</gene>
<evidence type="ECO:0000256" key="1">
    <source>
        <dbReference type="SAM" id="MobiDB-lite"/>
    </source>
</evidence>
<sequence length="107" mass="12150">NGHPRTDWHARQPSPLVCTEPERGQRPGQIHHDLVAARERMPLLPRAYCPGLFYGRSIFGTVTDGFEGLQSFVVFHRPHVKPNYVGVAFANYAKGMATYFDLFFLSM</sequence>
<dbReference type="Proteomes" id="UP000263517">
    <property type="component" value="Unassembled WGS sequence"/>
</dbReference>
<evidence type="ECO:0000313" key="2">
    <source>
        <dbReference type="EMBL" id="HAW75920.1"/>
    </source>
</evidence>
<reference evidence="2 3" key="1">
    <citation type="journal article" date="2018" name="Nat. Biotechnol.">
        <title>A standardized bacterial taxonomy based on genome phylogeny substantially revises the tree of life.</title>
        <authorList>
            <person name="Parks D.H."/>
            <person name="Chuvochina M."/>
            <person name="Waite D.W."/>
            <person name="Rinke C."/>
            <person name="Skarshewski A."/>
            <person name="Chaumeil P.A."/>
            <person name="Hugenholtz P."/>
        </authorList>
    </citation>
    <scope>NUCLEOTIDE SEQUENCE [LARGE SCALE GENOMIC DNA]</scope>
    <source>
        <strain evidence="2">UBA11978</strain>
    </source>
</reference>
<feature type="region of interest" description="Disordered" evidence="1">
    <location>
        <begin position="1"/>
        <end position="25"/>
    </location>
</feature>
<comment type="caution">
    <text evidence="2">The sequence shown here is derived from an EMBL/GenBank/DDBJ whole genome shotgun (WGS) entry which is preliminary data.</text>
</comment>
<organism evidence="2 3">
    <name type="scientific">Alteromonas australica</name>
    <dbReference type="NCBI Taxonomy" id="589873"/>
    <lineage>
        <taxon>Bacteria</taxon>
        <taxon>Pseudomonadati</taxon>
        <taxon>Pseudomonadota</taxon>
        <taxon>Gammaproteobacteria</taxon>
        <taxon>Alteromonadales</taxon>
        <taxon>Alteromonadaceae</taxon>
        <taxon>Alteromonas/Salinimonas group</taxon>
        <taxon>Alteromonas</taxon>
    </lineage>
</organism>
<feature type="compositionally biased region" description="Basic and acidic residues" evidence="1">
    <location>
        <begin position="1"/>
        <end position="10"/>
    </location>
</feature>
<protein>
    <submittedName>
        <fullName evidence="2">Uncharacterized protein</fullName>
    </submittedName>
</protein>
<accession>A0A350P3Q3</accession>
<dbReference type="EMBL" id="DNAN01000327">
    <property type="protein sequence ID" value="HAW75920.1"/>
    <property type="molecule type" value="Genomic_DNA"/>
</dbReference>
<evidence type="ECO:0000313" key="3">
    <source>
        <dbReference type="Proteomes" id="UP000263517"/>
    </source>
</evidence>
<dbReference type="AlphaFoldDB" id="A0A350P3Q3"/>
<feature type="non-terminal residue" evidence="2">
    <location>
        <position position="1"/>
    </location>
</feature>